<feature type="compositionally biased region" description="Basic and acidic residues" evidence="1">
    <location>
        <begin position="1"/>
        <end position="14"/>
    </location>
</feature>
<evidence type="ECO:0000313" key="2">
    <source>
        <dbReference type="EMBL" id="CAL0315008.1"/>
    </source>
</evidence>
<evidence type="ECO:0000313" key="3">
    <source>
        <dbReference type="Proteomes" id="UP001497480"/>
    </source>
</evidence>
<reference evidence="2 3" key="1">
    <citation type="submission" date="2024-03" db="EMBL/GenBank/DDBJ databases">
        <authorList>
            <person name="Martinez-Hernandez J."/>
        </authorList>
    </citation>
    <scope>NUCLEOTIDE SEQUENCE [LARGE SCALE GENOMIC DNA]</scope>
</reference>
<gene>
    <name evidence="2" type="ORF">LLUT_LOCUS16068</name>
</gene>
<dbReference type="AlphaFoldDB" id="A0AAV1X1L7"/>
<dbReference type="EMBL" id="CAXHTB010000011">
    <property type="protein sequence ID" value="CAL0315008.1"/>
    <property type="molecule type" value="Genomic_DNA"/>
</dbReference>
<accession>A0AAV1X1L7</accession>
<comment type="caution">
    <text evidence="2">The sequence shown here is derived from an EMBL/GenBank/DDBJ whole genome shotgun (WGS) entry which is preliminary data.</text>
</comment>
<evidence type="ECO:0000256" key="1">
    <source>
        <dbReference type="SAM" id="MobiDB-lite"/>
    </source>
</evidence>
<sequence>MDELQGGRKEEGKNHAFRKVAIGHRSTPGYKPGQPMNVEHTTMPPVLISWKSPAEERAVGQAESGHHLVWEWLSPYASFDESTPVASFLEVACQPRFPSLKTMLLTNLNGLGMPAEMELGANLYFPGACLAPTSKENAGAEKEPAQPLQESFAWQRLGKPYRKGEPHAGKLARVVLAGDPGILY</sequence>
<organism evidence="2 3">
    <name type="scientific">Lupinus luteus</name>
    <name type="common">European yellow lupine</name>
    <dbReference type="NCBI Taxonomy" id="3873"/>
    <lineage>
        <taxon>Eukaryota</taxon>
        <taxon>Viridiplantae</taxon>
        <taxon>Streptophyta</taxon>
        <taxon>Embryophyta</taxon>
        <taxon>Tracheophyta</taxon>
        <taxon>Spermatophyta</taxon>
        <taxon>Magnoliopsida</taxon>
        <taxon>eudicotyledons</taxon>
        <taxon>Gunneridae</taxon>
        <taxon>Pentapetalae</taxon>
        <taxon>rosids</taxon>
        <taxon>fabids</taxon>
        <taxon>Fabales</taxon>
        <taxon>Fabaceae</taxon>
        <taxon>Papilionoideae</taxon>
        <taxon>50 kb inversion clade</taxon>
        <taxon>genistoids sensu lato</taxon>
        <taxon>core genistoids</taxon>
        <taxon>Genisteae</taxon>
        <taxon>Lupinus</taxon>
    </lineage>
</organism>
<dbReference type="Proteomes" id="UP001497480">
    <property type="component" value="Unassembled WGS sequence"/>
</dbReference>
<proteinExistence type="predicted"/>
<feature type="region of interest" description="Disordered" evidence="1">
    <location>
        <begin position="1"/>
        <end position="37"/>
    </location>
</feature>
<keyword evidence="3" id="KW-1185">Reference proteome</keyword>
<protein>
    <submittedName>
        <fullName evidence="2">Uncharacterized protein</fullName>
    </submittedName>
</protein>
<name>A0AAV1X1L7_LUPLU</name>